<dbReference type="Proteomes" id="UP000179145">
    <property type="component" value="Chromosome"/>
</dbReference>
<dbReference type="Gene3D" id="3.50.50.60">
    <property type="entry name" value="FAD/NAD(P)-binding domain"/>
    <property type="match status" value="2"/>
</dbReference>
<dbReference type="GO" id="GO:0071949">
    <property type="term" value="F:FAD binding"/>
    <property type="evidence" value="ECO:0007669"/>
    <property type="project" value="TreeGrafter"/>
</dbReference>
<dbReference type="PRINTS" id="PR00469">
    <property type="entry name" value="PNDRDTASEII"/>
</dbReference>
<dbReference type="FunFam" id="3.50.50.60:FF:000034">
    <property type="entry name" value="sulfide:quinone oxidoreductase, mitochondrial"/>
    <property type="match status" value="1"/>
</dbReference>
<evidence type="ECO:0000256" key="1">
    <source>
        <dbReference type="ARBA" id="ARBA00001974"/>
    </source>
</evidence>
<dbReference type="GO" id="GO:0048038">
    <property type="term" value="F:quinone binding"/>
    <property type="evidence" value="ECO:0007669"/>
    <property type="project" value="UniProtKB-KW"/>
</dbReference>
<dbReference type="SUPFAM" id="SSF52799">
    <property type="entry name" value="(Phosphotyrosine protein) phosphatases II"/>
    <property type="match status" value="1"/>
</dbReference>
<accession>A0A1D8UWM6</accession>
<dbReference type="GO" id="GO:0070221">
    <property type="term" value="P:sulfide oxidation, using sulfide:quinone oxidoreductase"/>
    <property type="evidence" value="ECO:0007669"/>
    <property type="project" value="TreeGrafter"/>
</dbReference>
<keyword evidence="10" id="KW-1185">Reference proteome</keyword>
<feature type="domain" description="FAD/NAD(P)-binding" evidence="8">
    <location>
        <begin position="127"/>
        <end position="249"/>
    </location>
</feature>
<evidence type="ECO:0000256" key="6">
    <source>
        <dbReference type="ARBA" id="ARBA00023002"/>
    </source>
</evidence>
<comment type="cofactor">
    <cofactor evidence="1">
        <name>FAD</name>
        <dbReference type="ChEBI" id="CHEBI:57692"/>
    </cofactor>
</comment>
<dbReference type="KEGG" id="kba:A0U89_01255"/>
<evidence type="ECO:0000313" key="9">
    <source>
        <dbReference type="EMBL" id="AOX18029.1"/>
    </source>
</evidence>
<dbReference type="RefSeq" id="WP_070403530.1">
    <property type="nucleotide sequence ID" value="NZ_BJVW01000004.1"/>
</dbReference>
<dbReference type="InterPro" id="IPR005939">
    <property type="entry name" value="BLH_phosphatase-like"/>
</dbReference>
<evidence type="ECO:0000256" key="5">
    <source>
        <dbReference type="ARBA" id="ARBA00022946"/>
    </source>
</evidence>
<dbReference type="InterPro" id="IPR036188">
    <property type="entry name" value="FAD/NAD-bd_sf"/>
</dbReference>
<dbReference type="GO" id="GO:0016787">
    <property type="term" value="F:hydrolase activity"/>
    <property type="evidence" value="ECO:0007669"/>
    <property type="project" value="InterPro"/>
</dbReference>
<evidence type="ECO:0000256" key="3">
    <source>
        <dbReference type="ARBA" id="ARBA00022719"/>
    </source>
</evidence>
<organism evidence="9 10">
    <name type="scientific">Kozakia baliensis</name>
    <dbReference type="NCBI Taxonomy" id="153496"/>
    <lineage>
        <taxon>Bacteria</taxon>
        <taxon>Pseudomonadati</taxon>
        <taxon>Pseudomonadota</taxon>
        <taxon>Alphaproteobacteria</taxon>
        <taxon>Acetobacterales</taxon>
        <taxon>Acetobacteraceae</taxon>
        <taxon>Kozakia</taxon>
    </lineage>
</organism>
<dbReference type="PANTHER" id="PTHR10632">
    <property type="entry name" value="SULFIDE:QUINONE OXIDOREDUCTASE"/>
    <property type="match status" value="1"/>
</dbReference>
<keyword evidence="3" id="KW-0874">Quinone</keyword>
<dbReference type="InterPro" id="IPR023753">
    <property type="entry name" value="FAD/NAD-binding_dom"/>
</dbReference>
<reference evidence="9 10" key="1">
    <citation type="journal article" date="2016" name="Microb. Cell Fact.">
        <title>Dissection of exopolysaccharide biosynthesis in Kozakia baliensis.</title>
        <authorList>
            <person name="Brandt J.U."/>
            <person name="Jakob F."/>
            <person name="Behr J."/>
            <person name="Geissler A.J."/>
            <person name="Vogel R.F."/>
        </authorList>
    </citation>
    <scope>NUCLEOTIDE SEQUENCE [LARGE SCALE GENOMIC DNA]</scope>
    <source>
        <strain evidence="9 10">DSM 14400</strain>
    </source>
</reference>
<dbReference type="eggNOG" id="COG3453">
    <property type="taxonomic scope" value="Bacteria"/>
</dbReference>
<evidence type="ECO:0000256" key="4">
    <source>
        <dbReference type="ARBA" id="ARBA00022827"/>
    </source>
</evidence>
<feature type="domain" description="Beta-lactamase hydrolase-like protein phosphatase-like" evidence="7">
    <location>
        <begin position="3"/>
        <end position="115"/>
    </location>
</feature>
<sequence length="533" mass="57508">MNLRFITKNYAVSPQIMPNDIERIAKDGFAGIVCLRPDGEEPGQPSAAELGVAAEKAGLQFALIPVRSGTTPDSHSVNAMRRALLEMSGVDGTGKVLGYCRSGKRAADIFELAQGAREEAAAPTQSYDVVILGGGAAGIATAASLLKRRSDLTIAIVEPSGDHYYQPGWTLVGGGVFSQEQTRRSEVTLIPKEANWIREAVVSFAPESNGVTLSNGAKLHYRALVVALGIKLDWAAIPGLAETLGKNGVTSNYRYDLAPYTWKLVQELQHGTAIFTQPPMPIKCAGAPQKAVYLSCDAWRRRGVDKDIAVEFDVAGPSLFGVAAFVPALMNYIRRYKVDLELKSKLVAVDGPKGIATFERVREGGTETVERKFEMLHVVPPQVAPDVVRESKLAGKDGFVTVDPATLRHVTYDNIFALGDVAGTSNAKTAAAARKQAPVVAHNVVATLAHRAPNAEYDGYGGCPLTVERGKIVLAEFGYGGKLMPSLPKWLLNGEKPTRLAWFLKEKVMPALYWYAMLKGREIMVKPKYKTGG</sequence>
<dbReference type="Pfam" id="PF07992">
    <property type="entry name" value="Pyr_redox_2"/>
    <property type="match status" value="1"/>
</dbReference>
<dbReference type="OrthoDB" id="9805710at2"/>
<dbReference type="AlphaFoldDB" id="A0A1D8UWM6"/>
<dbReference type="STRING" id="153496.A0U89_01255"/>
<dbReference type="InterPro" id="IPR015904">
    <property type="entry name" value="Sulphide_quinone_reductase"/>
</dbReference>
<evidence type="ECO:0000313" key="10">
    <source>
        <dbReference type="Proteomes" id="UP000179145"/>
    </source>
</evidence>
<name>A0A1D8UWM6_9PROT</name>
<keyword evidence="2" id="KW-0285">Flavoprotein</keyword>
<dbReference type="Pfam" id="PF04273">
    <property type="entry name" value="BLH_phosphatase"/>
    <property type="match status" value="1"/>
</dbReference>
<dbReference type="EMBL" id="CP014674">
    <property type="protein sequence ID" value="AOX18029.1"/>
    <property type="molecule type" value="Genomic_DNA"/>
</dbReference>
<proteinExistence type="predicted"/>
<evidence type="ECO:0000259" key="8">
    <source>
        <dbReference type="Pfam" id="PF07992"/>
    </source>
</evidence>
<dbReference type="SUPFAM" id="SSF51905">
    <property type="entry name" value="FAD/NAD(P)-binding domain"/>
    <property type="match status" value="2"/>
</dbReference>
<dbReference type="PANTHER" id="PTHR10632:SF2">
    <property type="entry name" value="SULFIDE:QUINONE OXIDOREDUCTASE, MITOCHONDRIAL"/>
    <property type="match status" value="1"/>
</dbReference>
<dbReference type="eggNOG" id="COG0446">
    <property type="taxonomic scope" value="Bacteria"/>
</dbReference>
<dbReference type="GO" id="GO:0070224">
    <property type="term" value="F:sulfide:quinone oxidoreductase activity"/>
    <property type="evidence" value="ECO:0007669"/>
    <property type="project" value="TreeGrafter"/>
</dbReference>
<evidence type="ECO:0000256" key="2">
    <source>
        <dbReference type="ARBA" id="ARBA00022630"/>
    </source>
</evidence>
<gene>
    <name evidence="9" type="ORF">A0U89_01255</name>
</gene>
<keyword evidence="5" id="KW-0809">Transit peptide</keyword>
<evidence type="ECO:0000259" key="7">
    <source>
        <dbReference type="Pfam" id="PF04273"/>
    </source>
</evidence>
<dbReference type="NCBIfam" id="TIGR01244">
    <property type="entry name" value="TIGR01244 family sulfur transferase"/>
    <property type="match status" value="1"/>
</dbReference>
<dbReference type="Gene3D" id="3.90.190.10">
    <property type="entry name" value="Protein tyrosine phosphatase superfamily"/>
    <property type="match status" value="1"/>
</dbReference>
<protein>
    <submittedName>
        <fullName evidence="9">Uncharacterized protein</fullName>
    </submittedName>
</protein>
<keyword evidence="4" id="KW-0274">FAD</keyword>
<dbReference type="InterPro" id="IPR029021">
    <property type="entry name" value="Prot-tyrosine_phosphatase-like"/>
</dbReference>
<keyword evidence="6" id="KW-0560">Oxidoreductase</keyword>